<evidence type="ECO:0000313" key="3">
    <source>
        <dbReference type="Proteomes" id="UP000824190"/>
    </source>
</evidence>
<dbReference type="EMBL" id="DXGC01000043">
    <property type="protein sequence ID" value="HIW90887.1"/>
    <property type="molecule type" value="Genomic_DNA"/>
</dbReference>
<accession>A0A9D1RNM4</accession>
<comment type="caution">
    <text evidence="2">The sequence shown here is derived from an EMBL/GenBank/DDBJ whole genome shotgun (WGS) entry which is preliminary data.</text>
</comment>
<evidence type="ECO:0000256" key="1">
    <source>
        <dbReference type="SAM" id="MobiDB-lite"/>
    </source>
</evidence>
<name>A0A9D1RNM4_9CORY</name>
<evidence type="ECO:0000313" key="2">
    <source>
        <dbReference type="EMBL" id="HIW90887.1"/>
    </source>
</evidence>
<proteinExistence type="predicted"/>
<protein>
    <submittedName>
        <fullName evidence="2">Uncharacterized protein</fullName>
    </submittedName>
</protein>
<organism evidence="2 3">
    <name type="scientific">Candidatus Corynebacterium avicola</name>
    <dbReference type="NCBI Taxonomy" id="2838527"/>
    <lineage>
        <taxon>Bacteria</taxon>
        <taxon>Bacillati</taxon>
        <taxon>Actinomycetota</taxon>
        <taxon>Actinomycetes</taxon>
        <taxon>Mycobacteriales</taxon>
        <taxon>Corynebacteriaceae</taxon>
        <taxon>Corynebacterium</taxon>
    </lineage>
</organism>
<sequence>MPDHGHPSSLWGQPVHEPLDPHRPYRLPEDFGIAGTLAQEILDWTSYFQRNFDKLNDDPDGRPTWKDGADVQGWHTSGDAIVERLASGLPDHEIDEGFTRYVRSTNENRALAGLPRFEVPKRAITPTNPPAPDDEGVVVLDLWDGS</sequence>
<reference evidence="2" key="2">
    <citation type="submission" date="2021-04" db="EMBL/GenBank/DDBJ databases">
        <authorList>
            <person name="Gilroy R."/>
        </authorList>
    </citation>
    <scope>NUCLEOTIDE SEQUENCE</scope>
    <source>
        <strain evidence="2">CHK32-1732</strain>
    </source>
</reference>
<reference evidence="2" key="1">
    <citation type="journal article" date="2021" name="PeerJ">
        <title>Extensive microbial diversity within the chicken gut microbiome revealed by metagenomics and culture.</title>
        <authorList>
            <person name="Gilroy R."/>
            <person name="Ravi A."/>
            <person name="Getino M."/>
            <person name="Pursley I."/>
            <person name="Horton D.L."/>
            <person name="Alikhan N.F."/>
            <person name="Baker D."/>
            <person name="Gharbi K."/>
            <person name="Hall N."/>
            <person name="Watson M."/>
            <person name="Adriaenssens E.M."/>
            <person name="Foster-Nyarko E."/>
            <person name="Jarju S."/>
            <person name="Secka A."/>
            <person name="Antonio M."/>
            <person name="Oren A."/>
            <person name="Chaudhuri R.R."/>
            <person name="La Ragione R."/>
            <person name="Hildebrand F."/>
            <person name="Pallen M.J."/>
        </authorList>
    </citation>
    <scope>NUCLEOTIDE SEQUENCE</scope>
    <source>
        <strain evidence="2">CHK32-1732</strain>
    </source>
</reference>
<feature type="compositionally biased region" description="Basic and acidic residues" evidence="1">
    <location>
        <begin position="17"/>
        <end position="26"/>
    </location>
</feature>
<dbReference type="AlphaFoldDB" id="A0A9D1RNM4"/>
<gene>
    <name evidence="2" type="ORF">H9870_04405</name>
</gene>
<dbReference type="Proteomes" id="UP000824190">
    <property type="component" value="Unassembled WGS sequence"/>
</dbReference>
<feature type="region of interest" description="Disordered" evidence="1">
    <location>
        <begin position="1"/>
        <end position="26"/>
    </location>
</feature>